<evidence type="ECO:0000256" key="7">
    <source>
        <dbReference type="HAMAP-Rule" id="MF_00169"/>
    </source>
</evidence>
<evidence type="ECO:0000256" key="5">
    <source>
        <dbReference type="ARBA" id="ARBA00012060"/>
    </source>
</evidence>
<feature type="active site" description="Proton acceptor" evidence="7 8">
    <location>
        <position position="22"/>
    </location>
</feature>
<dbReference type="GO" id="GO:0003855">
    <property type="term" value="F:3-dehydroquinate dehydratase activity"/>
    <property type="evidence" value="ECO:0007669"/>
    <property type="project" value="UniProtKB-UniRule"/>
</dbReference>
<feature type="binding site" evidence="7 9">
    <location>
        <position position="79"/>
    </location>
    <ligand>
        <name>substrate</name>
    </ligand>
</feature>
<dbReference type="NCBIfam" id="NF003806">
    <property type="entry name" value="PRK05395.1-3"/>
    <property type="match status" value="1"/>
</dbReference>
<keyword evidence="6 7" id="KW-0456">Lyase</keyword>
<dbReference type="NCBIfam" id="TIGR01088">
    <property type="entry name" value="aroQ"/>
    <property type="match status" value="1"/>
</dbReference>
<feature type="site" description="Transition state stabilizer" evidence="7 10">
    <location>
        <position position="17"/>
    </location>
</feature>
<feature type="active site" description="Proton donor" evidence="7 8">
    <location>
        <position position="99"/>
    </location>
</feature>
<dbReference type="GO" id="GO:0019631">
    <property type="term" value="P:quinate catabolic process"/>
    <property type="evidence" value="ECO:0007669"/>
    <property type="project" value="TreeGrafter"/>
</dbReference>
<dbReference type="EC" id="4.2.1.10" evidence="5 7"/>
<dbReference type="GO" id="GO:0009423">
    <property type="term" value="P:chorismate biosynthetic process"/>
    <property type="evidence" value="ECO:0007669"/>
    <property type="project" value="UniProtKB-UniRule"/>
</dbReference>
<feature type="binding site" evidence="7 9">
    <location>
        <begin position="100"/>
        <end position="101"/>
    </location>
    <ligand>
        <name>substrate</name>
    </ligand>
</feature>
<dbReference type="InterPro" id="IPR001874">
    <property type="entry name" value="DHquinase_II"/>
</dbReference>
<dbReference type="Gene3D" id="3.40.50.9100">
    <property type="entry name" value="Dehydroquinase, class II"/>
    <property type="match status" value="1"/>
</dbReference>
<sequence length="146" mass="15913">MKIRVIHGPNLHLLGRREPEVYGTTTLAEIDRRLGNLAAELGVSVYATQSNHEGEIVAWIGELVEGWDGLILNPAAYTHTSVAIRDAVKAVGIPTVEVHLSNVHAREPFRRKSLVAPVALAQISGFGASVYEVALWGLVRYLRGAR</sequence>
<keyword evidence="7" id="KW-0028">Amino-acid biosynthesis</keyword>
<evidence type="ECO:0000256" key="4">
    <source>
        <dbReference type="ARBA" id="ARBA00011193"/>
    </source>
</evidence>
<dbReference type="AlphaFoldDB" id="A0A2T5G692"/>
<dbReference type="EMBL" id="PEBW01000004">
    <property type="protein sequence ID" value="PTQ51698.1"/>
    <property type="molecule type" value="Genomic_DNA"/>
</dbReference>
<dbReference type="PANTHER" id="PTHR21272">
    <property type="entry name" value="CATABOLIC 3-DEHYDROQUINASE"/>
    <property type="match status" value="1"/>
</dbReference>
<name>A0A2T5G692_9BACL</name>
<proteinExistence type="inferred from homology"/>
<dbReference type="NCBIfam" id="NF003807">
    <property type="entry name" value="PRK05395.1-4"/>
    <property type="match status" value="1"/>
</dbReference>
<evidence type="ECO:0000256" key="8">
    <source>
        <dbReference type="PIRSR" id="PIRSR001399-1"/>
    </source>
</evidence>
<dbReference type="InterPro" id="IPR036441">
    <property type="entry name" value="DHquinase_II_sf"/>
</dbReference>
<dbReference type="PIRSF" id="PIRSF001399">
    <property type="entry name" value="DHquinase_II"/>
    <property type="match status" value="1"/>
</dbReference>
<dbReference type="HAMAP" id="MF_00169">
    <property type="entry name" value="AroQ"/>
    <property type="match status" value="1"/>
</dbReference>
<evidence type="ECO:0000256" key="3">
    <source>
        <dbReference type="ARBA" id="ARBA00011037"/>
    </source>
</evidence>
<feature type="binding site" evidence="7 9">
    <location>
        <position position="110"/>
    </location>
    <ligand>
        <name>substrate</name>
    </ligand>
</feature>
<evidence type="ECO:0000256" key="10">
    <source>
        <dbReference type="PIRSR" id="PIRSR001399-3"/>
    </source>
</evidence>
<evidence type="ECO:0000256" key="1">
    <source>
        <dbReference type="ARBA" id="ARBA00001864"/>
    </source>
</evidence>
<dbReference type="GO" id="GO:0008652">
    <property type="term" value="P:amino acid biosynthetic process"/>
    <property type="evidence" value="ECO:0007669"/>
    <property type="project" value="UniProtKB-KW"/>
</dbReference>
<evidence type="ECO:0000256" key="2">
    <source>
        <dbReference type="ARBA" id="ARBA00004902"/>
    </source>
</evidence>
<dbReference type="PROSITE" id="PS01029">
    <property type="entry name" value="DEHYDROQUINASE_II"/>
    <property type="match status" value="1"/>
</dbReference>
<organism evidence="11 12">
    <name type="scientific">Brockia lithotrophica</name>
    <dbReference type="NCBI Taxonomy" id="933949"/>
    <lineage>
        <taxon>Bacteria</taxon>
        <taxon>Bacillati</taxon>
        <taxon>Bacillota</taxon>
        <taxon>Bacilli</taxon>
        <taxon>Bacillales</taxon>
        <taxon>Bacillales Family X. Incertae Sedis</taxon>
        <taxon>Brockia</taxon>
    </lineage>
</organism>
<keyword evidence="7" id="KW-0057">Aromatic amino acid biosynthesis</keyword>
<dbReference type="Pfam" id="PF01220">
    <property type="entry name" value="DHquinase_II"/>
    <property type="match status" value="1"/>
</dbReference>
<comment type="function">
    <text evidence="7">Catalyzes a trans-dehydration via an enolate intermediate.</text>
</comment>
<dbReference type="UniPathway" id="UPA00053">
    <property type="reaction ID" value="UER00086"/>
</dbReference>
<dbReference type="PANTHER" id="PTHR21272:SF3">
    <property type="entry name" value="CATABOLIC 3-DEHYDROQUINASE"/>
    <property type="match status" value="1"/>
</dbReference>
<evidence type="ECO:0000256" key="6">
    <source>
        <dbReference type="ARBA" id="ARBA00023239"/>
    </source>
</evidence>
<gene>
    <name evidence="7" type="primary">aroQ</name>
    <name evidence="11" type="ORF">BLITH_1336</name>
</gene>
<comment type="catalytic activity">
    <reaction evidence="1 7">
        <text>3-dehydroquinate = 3-dehydroshikimate + H2O</text>
        <dbReference type="Rhea" id="RHEA:21096"/>
        <dbReference type="ChEBI" id="CHEBI:15377"/>
        <dbReference type="ChEBI" id="CHEBI:16630"/>
        <dbReference type="ChEBI" id="CHEBI:32364"/>
        <dbReference type="EC" id="4.2.1.10"/>
    </reaction>
</comment>
<protein>
    <recommendedName>
        <fullName evidence="5 7">3-dehydroquinate dehydratase</fullName>
        <shortName evidence="7">3-dehydroquinase</shortName>
        <ecNumber evidence="5 7">4.2.1.10</ecNumber>
    </recommendedName>
    <alternativeName>
        <fullName evidence="7">Type II DHQase</fullName>
    </alternativeName>
</protein>
<comment type="pathway">
    <text evidence="2 7">Metabolic intermediate biosynthesis; chorismate biosynthesis; chorismate from D-erythrose 4-phosphate and phosphoenolpyruvate: step 3/7.</text>
</comment>
<dbReference type="InterPro" id="IPR018509">
    <property type="entry name" value="DHquinase_II_CS"/>
</dbReference>
<accession>A0A2T5G692</accession>
<evidence type="ECO:0000313" key="12">
    <source>
        <dbReference type="Proteomes" id="UP000244016"/>
    </source>
</evidence>
<feature type="binding site" evidence="7 9">
    <location>
        <position position="73"/>
    </location>
    <ligand>
        <name>substrate</name>
    </ligand>
</feature>
<reference evidence="11 12" key="1">
    <citation type="submission" date="2017-08" db="EMBL/GenBank/DDBJ databases">
        <title>Burning lignite coal seam in the remote Altai Mountains harbors a hydrogen-driven thermophilic microbial community.</title>
        <authorList>
            <person name="Kadnikov V.V."/>
            <person name="Mardanov A.V."/>
            <person name="Ivasenko D."/>
            <person name="Beletsky A.V."/>
            <person name="Karnachuk O.V."/>
            <person name="Ravin N.V."/>
        </authorList>
    </citation>
    <scope>NUCLEOTIDE SEQUENCE [LARGE SCALE GENOMIC DNA]</scope>
    <source>
        <strain evidence="11">AL31</strain>
    </source>
</reference>
<dbReference type="NCBIfam" id="NF003805">
    <property type="entry name" value="PRK05395.1-2"/>
    <property type="match status" value="1"/>
</dbReference>
<evidence type="ECO:0000256" key="9">
    <source>
        <dbReference type="PIRSR" id="PIRSR001399-2"/>
    </source>
</evidence>
<evidence type="ECO:0000313" key="11">
    <source>
        <dbReference type="EMBL" id="PTQ51698.1"/>
    </source>
</evidence>
<comment type="similarity">
    <text evidence="3 7">Belongs to the type-II 3-dehydroquinase family.</text>
</comment>
<comment type="caution">
    <text evidence="11">The sequence shown here is derived from an EMBL/GenBank/DDBJ whole genome shotgun (WGS) entry which is preliminary data.</text>
</comment>
<comment type="subunit">
    <text evidence="4 7">Homododecamer.</text>
</comment>
<dbReference type="SUPFAM" id="SSF52304">
    <property type="entry name" value="Type II 3-dehydroquinate dehydratase"/>
    <property type="match status" value="1"/>
</dbReference>
<dbReference type="Proteomes" id="UP000244016">
    <property type="component" value="Unassembled WGS sequence"/>
</dbReference>
<feature type="binding site" evidence="7 9">
    <location>
        <position position="86"/>
    </location>
    <ligand>
        <name>substrate</name>
    </ligand>
</feature>
<dbReference type="CDD" id="cd00466">
    <property type="entry name" value="DHQase_II"/>
    <property type="match status" value="1"/>
</dbReference>
<dbReference type="GO" id="GO:0009073">
    <property type="term" value="P:aromatic amino acid family biosynthetic process"/>
    <property type="evidence" value="ECO:0007669"/>
    <property type="project" value="UniProtKB-KW"/>
</dbReference>